<dbReference type="PANTHER" id="PTHR10151:SF120">
    <property type="entry name" value="BIS(5'-ADENOSYL)-TRIPHOSPHATASE"/>
    <property type="match status" value="1"/>
</dbReference>
<feature type="chain" id="PRO_5012359509" description="Metalloenzyme domain-containing protein" evidence="1">
    <location>
        <begin position="22"/>
        <end position="582"/>
    </location>
</feature>
<dbReference type="Proteomes" id="UP000228621">
    <property type="component" value="Unassembled WGS sequence"/>
</dbReference>
<dbReference type="InterPro" id="IPR036375">
    <property type="entry name" value="Hemopexin-like_dom_sf"/>
</dbReference>
<dbReference type="Pfam" id="PF01676">
    <property type="entry name" value="Metalloenzyme"/>
    <property type="match status" value="1"/>
</dbReference>
<dbReference type="RefSeq" id="WP_099642482.1">
    <property type="nucleotide sequence ID" value="NZ_NKHF01000056.1"/>
</dbReference>
<dbReference type="InterPro" id="IPR017850">
    <property type="entry name" value="Alkaline_phosphatase_core_sf"/>
</dbReference>
<feature type="domain" description="Metalloenzyme" evidence="2">
    <location>
        <begin position="37"/>
        <end position="232"/>
    </location>
</feature>
<accession>A0A2A5JPL9</accession>
<keyword evidence="1" id="KW-0732">Signal</keyword>
<organism evidence="3 4">
    <name type="scientific">Pseudoalteromonas piscicida</name>
    <dbReference type="NCBI Taxonomy" id="43662"/>
    <lineage>
        <taxon>Bacteria</taxon>
        <taxon>Pseudomonadati</taxon>
        <taxon>Pseudomonadota</taxon>
        <taxon>Gammaproteobacteria</taxon>
        <taxon>Alteromonadales</taxon>
        <taxon>Pseudoalteromonadaceae</taxon>
        <taxon>Pseudoalteromonas</taxon>
    </lineage>
</organism>
<dbReference type="GO" id="GO:0046872">
    <property type="term" value="F:metal ion binding"/>
    <property type="evidence" value="ECO:0007669"/>
    <property type="project" value="InterPro"/>
</dbReference>
<dbReference type="SUPFAM" id="SSF50923">
    <property type="entry name" value="Hemopexin-like domain"/>
    <property type="match status" value="1"/>
</dbReference>
<dbReference type="Gene3D" id="2.110.10.10">
    <property type="entry name" value="Hemopexin-like domain"/>
    <property type="match status" value="2"/>
</dbReference>
<dbReference type="InterPro" id="IPR006124">
    <property type="entry name" value="Metalloenzyme"/>
</dbReference>
<evidence type="ECO:0000256" key="1">
    <source>
        <dbReference type="SAM" id="SignalP"/>
    </source>
</evidence>
<feature type="signal peptide" evidence="1">
    <location>
        <begin position="1"/>
        <end position="21"/>
    </location>
</feature>
<dbReference type="Gene3D" id="3.40.720.10">
    <property type="entry name" value="Alkaline Phosphatase, subunit A"/>
    <property type="match status" value="1"/>
</dbReference>
<protein>
    <recommendedName>
        <fullName evidence="2">Metalloenzyme domain-containing protein</fullName>
    </recommendedName>
</protein>
<dbReference type="EMBL" id="NKHF01000056">
    <property type="protein sequence ID" value="PCK31376.1"/>
    <property type="molecule type" value="Genomic_DNA"/>
</dbReference>
<dbReference type="AlphaFoldDB" id="A0A2A5JPL9"/>
<keyword evidence="4" id="KW-1185">Reference proteome</keyword>
<name>A0A2A5JPL9_PSEO7</name>
<proteinExistence type="predicted"/>
<sequence length="582" mass="65132">MKLPVLSSALFALLFTTSADALENKVLLIGIDGLQYEKIGSNHTPNFDRLFLTKAYTGGISATQTQQRTKSGPGWATILTGVWVNKHQVPSNDSGLANKAYPSLFRYIAEHDDSADISSFSTWGPIHTQFFRNDLSLIDRRSEGGSDDDNLNKALTTLNTGSPDFVFLHLDEPDAVGHSLCFGSAYNRAVEDADKRLGKLLDAVETREQNGENWLVMVTTDHGRTPIVGCHHGEQTEPEKTIFIASNKVLNKEFSSKAVNPANTDFSGLYGYPAQTAIVPTILSYMGIDTAVQSGFESTPLYGDLGIRKLNYANKLFTWINDANVQTRVYRNNHLVETLPAGVSQWQDPQPASGINNYSFEQQGVYVGYRVTELNLTAAHQWHNSKSYFFSEDARYWRYDTVLDKTDDGYPLSVNNSNWPGLEQYAAQIQASFYKDSDTVYYFLSTGQYLSYDVQSDRVRAGYPKTIDNNTWPGLAAYANKITATLRWTSDKVYFFLNNGQYLRYDLAEDRVDSGYPRAVNDNTWPGMGAYASKISAALKWNGTRAYFFLDDGRYLRYSITLDKVDAGYPKAIDNGTWPGLQ</sequence>
<evidence type="ECO:0000259" key="2">
    <source>
        <dbReference type="Pfam" id="PF01676"/>
    </source>
</evidence>
<dbReference type="Pfam" id="PF00045">
    <property type="entry name" value="Hemopexin"/>
    <property type="match status" value="1"/>
</dbReference>
<dbReference type="GO" id="GO:0016787">
    <property type="term" value="F:hydrolase activity"/>
    <property type="evidence" value="ECO:0007669"/>
    <property type="project" value="UniProtKB-ARBA"/>
</dbReference>
<comment type="caution">
    <text evidence="3">The sequence shown here is derived from an EMBL/GenBank/DDBJ whole genome shotgun (WGS) entry which is preliminary data.</text>
</comment>
<evidence type="ECO:0000313" key="3">
    <source>
        <dbReference type="EMBL" id="PCK31376.1"/>
    </source>
</evidence>
<dbReference type="PANTHER" id="PTHR10151">
    <property type="entry name" value="ECTONUCLEOTIDE PYROPHOSPHATASE/PHOSPHODIESTERASE"/>
    <property type="match status" value="1"/>
</dbReference>
<dbReference type="InterPro" id="IPR018487">
    <property type="entry name" value="Hemopexin-like_repeat"/>
</dbReference>
<reference evidence="4" key="1">
    <citation type="journal article" date="2019" name="Genome Announc.">
        <title>Draft Genome Sequence of Pseudoalteromonas piscicida Strain 36Y ROTHPW, an Hypersaline Seawater Isolate from the South Coast of Sonora, Mexico.</title>
        <authorList>
            <person name="Sanchez-Diaz R."/>
            <person name="Molina-Garza Z.J."/>
            <person name="Cruz-Suarez L.E."/>
            <person name="Selvin J."/>
            <person name="Kiran G.S."/>
            <person name="Ibarra-Gamez J.C."/>
            <person name="Gomez-Gil B."/>
            <person name="Galaviz-Silva L."/>
        </authorList>
    </citation>
    <scope>NUCLEOTIDE SEQUENCE [LARGE SCALE GENOMIC DNA]</scope>
    <source>
        <strain evidence="4">36Y_RITHPW</strain>
    </source>
</reference>
<dbReference type="OrthoDB" id="1956004at2"/>
<dbReference type="SUPFAM" id="SSF53649">
    <property type="entry name" value="Alkaline phosphatase-like"/>
    <property type="match status" value="1"/>
</dbReference>
<gene>
    <name evidence="3" type="ORF">CEX98_12930</name>
</gene>
<evidence type="ECO:0000313" key="4">
    <source>
        <dbReference type="Proteomes" id="UP000228621"/>
    </source>
</evidence>
<dbReference type="SMART" id="SM00120">
    <property type="entry name" value="HX"/>
    <property type="match status" value="4"/>
</dbReference>
<dbReference type="PROSITE" id="PS51642">
    <property type="entry name" value="HEMOPEXIN_2"/>
    <property type="match status" value="3"/>
</dbReference>